<dbReference type="Pfam" id="PF07715">
    <property type="entry name" value="Plug"/>
    <property type="match status" value="1"/>
</dbReference>
<keyword evidence="3 7" id="KW-1134">Transmembrane beta strand</keyword>
<keyword evidence="2 7" id="KW-0813">Transport</keyword>
<dbReference type="SUPFAM" id="SSF56935">
    <property type="entry name" value="Porins"/>
    <property type="match status" value="1"/>
</dbReference>
<sequence>MKKRLLLFFISVLFLSLHTSAQEKTVNGKVISAEDGLPLPGVTVKIKGTSSGVMTNSEGNYSIKAKTGQLLVFSFIGSVNQEQVVGNSTAINISLKEDSKGLNEVAVTAFGVKQQVRGLGYATQNVKAKEIIESNQPNIVNALQGKVAGVQINNSSGAPGSSASINIRGGSSLSGNNQPLFVVDGIPIDNSTPVSQGGLVASAAPASNRAIDINPEDIESITVLKGPSAAGLYGLRAASGAIVITTKKGISGAGKISYSNNFSFDRVNKLPELQTAYGQGEQGISNAVATGSWGAVLDQGERIYNNPANFFKDGFSQTHDISASGGNEKTTFFTSAGLLNQKGIVENTSYTRKSFRLSGDSRISDKLKVGGTINYVESDRKYVLQGSGSGVMGAVLWPSSDNMSIYLNPDGSQRTLTGIDNPYWSRNYKPVTDKVNRIIANGNIAYDPFSFLNITYRLGTDFYNEKFKSIRGAGTTVVGEEKGAISEVASTNQITTSTLLVTGKKTFWNDFNTSLTLGHNLESTSYEGVTTTGLGFIDPTFPSLNNTLPNTRTSINNISKRRIMGVFADLNLDYKNLVFLNFRGRNDWSSTVRKDARSFFYPAVSTSVLFSDILKEMGLKSDDKVFSFGKFRASWARVGKDAPPYVLATTLGTTTNSSTINPRGFIINSGAYYGNPLLEPEFTNSFEIGTDIRFFKSRIGLDVTYYNSTSDNQILATRTTPSSGSFLAYLNGGSINSKGVEAILNVQPIIHKDFKWSIDFNFAKNKSTVKSLPGELDRIELSDAWVAAGGTNVAQAAAFLNGSLFGINGTVWKKNSDGKLLLDNNGAPQVAPALTVIGDRNPDFTAGITNTFTYKNLSLSFMIDIRRGGDIFNNTENAMVYAGTSTKTPDRTSKVFDGIIESTGLPNTKSIKLDQNYYQTLYTKQGYDFVEDGSWYRLRYATISYNFPKTMIQRIGLSNLQVSVTGRNLILITKYSGVDPEVSGSGAGVNGSGSFGFDNLGIPATRGFDLGLRLSF</sequence>
<dbReference type="InterPro" id="IPR039426">
    <property type="entry name" value="TonB-dep_rcpt-like"/>
</dbReference>
<dbReference type="Gene3D" id="2.170.130.10">
    <property type="entry name" value="TonB-dependent receptor, plug domain"/>
    <property type="match status" value="1"/>
</dbReference>
<feature type="domain" description="TonB-dependent receptor plug" evidence="9">
    <location>
        <begin position="119"/>
        <end position="241"/>
    </location>
</feature>
<dbReference type="InterPro" id="IPR023997">
    <property type="entry name" value="TonB-dep_OMP_SusC/RagA_CS"/>
</dbReference>
<dbReference type="InterPro" id="IPR012910">
    <property type="entry name" value="Plug_dom"/>
</dbReference>
<dbReference type="SUPFAM" id="SSF49464">
    <property type="entry name" value="Carboxypeptidase regulatory domain-like"/>
    <property type="match status" value="1"/>
</dbReference>
<dbReference type="NCBIfam" id="TIGR04056">
    <property type="entry name" value="OMP_RagA_SusC"/>
    <property type="match status" value="1"/>
</dbReference>
<name>A0A7W8ZP31_9SPHI</name>
<evidence type="ECO:0000313" key="10">
    <source>
        <dbReference type="EMBL" id="MBB5637591.1"/>
    </source>
</evidence>
<evidence type="ECO:0000256" key="6">
    <source>
        <dbReference type="ARBA" id="ARBA00023237"/>
    </source>
</evidence>
<keyword evidence="4 7" id="KW-0812">Transmembrane</keyword>
<organism evidence="10 11">
    <name type="scientific">Pedobacter cryoconitis</name>
    <dbReference type="NCBI Taxonomy" id="188932"/>
    <lineage>
        <taxon>Bacteria</taxon>
        <taxon>Pseudomonadati</taxon>
        <taxon>Bacteroidota</taxon>
        <taxon>Sphingobacteriia</taxon>
        <taxon>Sphingobacteriales</taxon>
        <taxon>Sphingobacteriaceae</taxon>
        <taxon>Pedobacter</taxon>
    </lineage>
</organism>
<accession>A0A7W8ZP31</accession>
<dbReference type="AlphaFoldDB" id="A0A7W8ZP31"/>
<dbReference type="Gene3D" id="2.60.40.1120">
    <property type="entry name" value="Carboxypeptidase-like, regulatory domain"/>
    <property type="match status" value="1"/>
</dbReference>
<dbReference type="InterPro" id="IPR008969">
    <property type="entry name" value="CarboxyPept-like_regulatory"/>
</dbReference>
<dbReference type="GO" id="GO:0009279">
    <property type="term" value="C:cell outer membrane"/>
    <property type="evidence" value="ECO:0007669"/>
    <property type="project" value="UniProtKB-SubCell"/>
</dbReference>
<keyword evidence="5 7" id="KW-0472">Membrane</keyword>
<keyword evidence="6 7" id="KW-0998">Cell outer membrane</keyword>
<reference evidence="10 11" key="1">
    <citation type="submission" date="2020-08" db="EMBL/GenBank/DDBJ databases">
        <title>Genomic Encyclopedia of Type Strains, Phase IV (KMG-V): Genome sequencing to study the core and pangenomes of soil and plant-associated prokaryotes.</title>
        <authorList>
            <person name="Whitman W."/>
        </authorList>
    </citation>
    <scope>NUCLEOTIDE SEQUENCE [LARGE SCALE GENOMIC DNA]</scope>
    <source>
        <strain evidence="10 11">S3M1</strain>
    </source>
</reference>
<dbReference type="PROSITE" id="PS52016">
    <property type="entry name" value="TONB_DEPENDENT_REC_3"/>
    <property type="match status" value="1"/>
</dbReference>
<comment type="similarity">
    <text evidence="7">Belongs to the TonB-dependent receptor family.</text>
</comment>
<dbReference type="InterPro" id="IPR037066">
    <property type="entry name" value="Plug_dom_sf"/>
</dbReference>
<evidence type="ECO:0000259" key="9">
    <source>
        <dbReference type="Pfam" id="PF07715"/>
    </source>
</evidence>
<comment type="caution">
    <text evidence="10">The sequence shown here is derived from an EMBL/GenBank/DDBJ whole genome shotgun (WGS) entry which is preliminary data.</text>
</comment>
<evidence type="ECO:0000256" key="7">
    <source>
        <dbReference type="PROSITE-ProRule" id="PRU01360"/>
    </source>
</evidence>
<dbReference type="EMBL" id="JACHCE010000005">
    <property type="protein sequence ID" value="MBB5637591.1"/>
    <property type="molecule type" value="Genomic_DNA"/>
</dbReference>
<dbReference type="NCBIfam" id="TIGR04057">
    <property type="entry name" value="SusC_RagA_signa"/>
    <property type="match status" value="1"/>
</dbReference>
<dbReference type="Proteomes" id="UP000537204">
    <property type="component" value="Unassembled WGS sequence"/>
</dbReference>
<evidence type="ECO:0000256" key="1">
    <source>
        <dbReference type="ARBA" id="ARBA00004571"/>
    </source>
</evidence>
<evidence type="ECO:0000313" key="11">
    <source>
        <dbReference type="Proteomes" id="UP000537204"/>
    </source>
</evidence>
<dbReference type="Pfam" id="PF13715">
    <property type="entry name" value="CarbopepD_reg_2"/>
    <property type="match status" value="1"/>
</dbReference>
<keyword evidence="8" id="KW-0732">Signal</keyword>
<feature type="chain" id="PRO_5031474506" evidence="8">
    <location>
        <begin position="22"/>
        <end position="1016"/>
    </location>
</feature>
<evidence type="ECO:0000256" key="8">
    <source>
        <dbReference type="SAM" id="SignalP"/>
    </source>
</evidence>
<evidence type="ECO:0000256" key="4">
    <source>
        <dbReference type="ARBA" id="ARBA00022692"/>
    </source>
</evidence>
<evidence type="ECO:0000256" key="2">
    <source>
        <dbReference type="ARBA" id="ARBA00022448"/>
    </source>
</evidence>
<dbReference type="RefSeq" id="WP_183883451.1">
    <property type="nucleotide sequence ID" value="NZ_JACHCE010000005.1"/>
</dbReference>
<evidence type="ECO:0000256" key="3">
    <source>
        <dbReference type="ARBA" id="ARBA00022452"/>
    </source>
</evidence>
<comment type="subcellular location">
    <subcellularLocation>
        <location evidence="1 7">Cell outer membrane</location>
        <topology evidence="1 7">Multi-pass membrane protein</topology>
    </subcellularLocation>
</comment>
<protein>
    <submittedName>
        <fullName evidence="10">TonB-linked SusC/RagA family outer membrane protein</fullName>
    </submittedName>
</protein>
<feature type="signal peptide" evidence="8">
    <location>
        <begin position="1"/>
        <end position="21"/>
    </location>
</feature>
<dbReference type="InterPro" id="IPR023996">
    <property type="entry name" value="TonB-dep_OMP_SusC/RagA"/>
</dbReference>
<dbReference type="Gene3D" id="2.40.170.20">
    <property type="entry name" value="TonB-dependent receptor, beta-barrel domain"/>
    <property type="match status" value="1"/>
</dbReference>
<proteinExistence type="inferred from homology"/>
<gene>
    <name evidence="10" type="ORF">HDE68_003506</name>
</gene>
<dbReference type="InterPro" id="IPR036942">
    <property type="entry name" value="Beta-barrel_TonB_sf"/>
</dbReference>
<evidence type="ECO:0000256" key="5">
    <source>
        <dbReference type="ARBA" id="ARBA00023136"/>
    </source>
</evidence>